<evidence type="ECO:0000259" key="11">
    <source>
        <dbReference type="Pfam" id="PF00155"/>
    </source>
</evidence>
<evidence type="ECO:0000313" key="12">
    <source>
        <dbReference type="EMBL" id="GGI33871.1"/>
    </source>
</evidence>
<dbReference type="InterPro" id="IPR015424">
    <property type="entry name" value="PyrdxlP-dep_Trfase"/>
</dbReference>
<keyword evidence="14" id="KW-1185">Reference proteome</keyword>
<dbReference type="AlphaFoldDB" id="A0A410VHW6"/>
<comment type="catalytic activity">
    <reaction evidence="9">
        <text>L-histidinol phosphate + 2-oxoglutarate = 3-(imidazol-4-yl)-2-oxopropyl phosphate + L-glutamate</text>
        <dbReference type="Rhea" id="RHEA:23744"/>
        <dbReference type="ChEBI" id="CHEBI:16810"/>
        <dbReference type="ChEBI" id="CHEBI:29985"/>
        <dbReference type="ChEBI" id="CHEBI:57766"/>
        <dbReference type="ChEBI" id="CHEBI:57980"/>
        <dbReference type="EC" id="2.6.1.9"/>
    </reaction>
</comment>
<keyword evidence="13" id="KW-0614">Plasmid</keyword>
<dbReference type="InterPro" id="IPR050106">
    <property type="entry name" value="HistidinolP_aminotransfase"/>
</dbReference>
<dbReference type="InterPro" id="IPR004839">
    <property type="entry name" value="Aminotransferase_I/II_large"/>
</dbReference>
<reference evidence="13 14" key="2">
    <citation type="submission" date="2018-06" db="EMBL/GenBank/DDBJ databases">
        <title>Comparative genomics of rhizobia nodulating Arachis hypogaea in China.</title>
        <authorList>
            <person name="Li Y."/>
        </authorList>
    </citation>
    <scope>NUCLEOTIDE SEQUENCE [LARGE SCALE GENOMIC DNA]</scope>
    <source>
        <strain evidence="13 14">CCBAU 51658</strain>
        <plasmid evidence="13 14">unnamed</plasmid>
    </source>
</reference>
<evidence type="ECO:0000313" key="15">
    <source>
        <dbReference type="Proteomes" id="UP000625079"/>
    </source>
</evidence>
<evidence type="ECO:0000256" key="7">
    <source>
        <dbReference type="ARBA" id="ARBA00022679"/>
    </source>
</evidence>
<gene>
    <name evidence="12" type="primary">hisC</name>
    <name evidence="12" type="ORF">GCM10010987_76540</name>
    <name evidence="13" type="ORF">XH86_38195</name>
</gene>
<evidence type="ECO:0000256" key="3">
    <source>
        <dbReference type="ARBA" id="ARBA00007970"/>
    </source>
</evidence>
<comment type="subunit">
    <text evidence="4">Homodimer.</text>
</comment>
<dbReference type="SUPFAM" id="SSF53383">
    <property type="entry name" value="PLP-dependent transferases"/>
    <property type="match status" value="1"/>
</dbReference>
<evidence type="ECO:0000313" key="14">
    <source>
        <dbReference type="Proteomes" id="UP000593880"/>
    </source>
</evidence>
<evidence type="ECO:0000256" key="5">
    <source>
        <dbReference type="ARBA" id="ARBA00012748"/>
    </source>
</evidence>
<keyword evidence="8 10" id="KW-0663">Pyridoxal phosphate</keyword>
<organism evidence="12 15">
    <name type="scientific">Bradyrhizobium guangdongense</name>
    <dbReference type="NCBI Taxonomy" id="1325090"/>
    <lineage>
        <taxon>Bacteria</taxon>
        <taxon>Pseudomonadati</taxon>
        <taxon>Pseudomonadota</taxon>
        <taxon>Alphaproteobacteria</taxon>
        <taxon>Hyphomicrobiales</taxon>
        <taxon>Nitrobacteraceae</taxon>
        <taxon>Bradyrhizobium</taxon>
    </lineage>
</organism>
<dbReference type="Proteomes" id="UP000593880">
    <property type="component" value="Plasmid unnamed"/>
</dbReference>
<dbReference type="PROSITE" id="PS00599">
    <property type="entry name" value="AA_TRANSFER_CLASS_2"/>
    <property type="match status" value="1"/>
</dbReference>
<evidence type="ECO:0000256" key="2">
    <source>
        <dbReference type="ARBA" id="ARBA00005011"/>
    </source>
</evidence>
<evidence type="ECO:0000313" key="13">
    <source>
        <dbReference type="EMBL" id="QOZ64505.1"/>
    </source>
</evidence>
<keyword evidence="6 12" id="KW-0032">Aminotransferase</keyword>
<comment type="pathway">
    <text evidence="2">Amino-acid biosynthesis; L-histidine biosynthesis; L-histidine from 5-phospho-alpha-D-ribose 1-diphosphate: step 7/9.</text>
</comment>
<dbReference type="Gene3D" id="3.40.640.10">
    <property type="entry name" value="Type I PLP-dependent aspartate aminotransferase-like (Major domain)"/>
    <property type="match status" value="1"/>
</dbReference>
<dbReference type="PANTHER" id="PTHR43643">
    <property type="entry name" value="HISTIDINOL-PHOSPHATE AMINOTRANSFERASE 2"/>
    <property type="match status" value="1"/>
</dbReference>
<feature type="domain" description="Aminotransferase class I/classII large" evidence="11">
    <location>
        <begin position="33"/>
        <end position="350"/>
    </location>
</feature>
<dbReference type="Gene3D" id="3.90.1150.10">
    <property type="entry name" value="Aspartate Aminotransferase, domain 1"/>
    <property type="match status" value="1"/>
</dbReference>
<dbReference type="Pfam" id="PF00155">
    <property type="entry name" value="Aminotran_1_2"/>
    <property type="match status" value="1"/>
</dbReference>
<dbReference type="InterPro" id="IPR015422">
    <property type="entry name" value="PyrdxlP-dep_Trfase_small"/>
</dbReference>
<dbReference type="Proteomes" id="UP000625079">
    <property type="component" value="Unassembled WGS sequence"/>
</dbReference>
<dbReference type="GO" id="GO:0000105">
    <property type="term" value="P:L-histidine biosynthetic process"/>
    <property type="evidence" value="ECO:0007669"/>
    <property type="project" value="UniProtKB-UniPathway"/>
</dbReference>
<dbReference type="InterPro" id="IPR015421">
    <property type="entry name" value="PyrdxlP-dep_Trfase_major"/>
</dbReference>
<evidence type="ECO:0000256" key="10">
    <source>
        <dbReference type="RuleBase" id="RU003693"/>
    </source>
</evidence>
<protein>
    <recommendedName>
        <fullName evidence="5">histidinol-phosphate transaminase</fullName>
        <ecNumber evidence="5">2.6.1.9</ecNumber>
    </recommendedName>
</protein>
<reference evidence="12" key="1">
    <citation type="journal article" date="2014" name="Int. J. Syst. Evol. Microbiol.">
        <title>Complete genome sequence of Corynebacterium casei LMG S-19264T (=DSM 44701T), isolated from a smear-ripened cheese.</title>
        <authorList>
            <consortium name="US DOE Joint Genome Institute (JGI-PGF)"/>
            <person name="Walter F."/>
            <person name="Albersmeier A."/>
            <person name="Kalinowski J."/>
            <person name="Ruckert C."/>
        </authorList>
    </citation>
    <scope>NUCLEOTIDE SEQUENCE</scope>
    <source>
        <strain evidence="12">CGMCC 1.15034</strain>
    </source>
</reference>
<evidence type="ECO:0000256" key="8">
    <source>
        <dbReference type="ARBA" id="ARBA00022898"/>
    </source>
</evidence>
<dbReference type="PANTHER" id="PTHR43643:SF3">
    <property type="entry name" value="HISTIDINOL-PHOSPHATE AMINOTRANSFERASE"/>
    <property type="match status" value="1"/>
</dbReference>
<evidence type="ECO:0000256" key="6">
    <source>
        <dbReference type="ARBA" id="ARBA00022576"/>
    </source>
</evidence>
<dbReference type="GO" id="GO:0030170">
    <property type="term" value="F:pyridoxal phosphate binding"/>
    <property type="evidence" value="ECO:0007669"/>
    <property type="project" value="InterPro"/>
</dbReference>
<comment type="similarity">
    <text evidence="3">Belongs to the class-II pyridoxal-phosphate-dependent aminotransferase family. Histidinol-phosphate aminotransferase subfamily.</text>
</comment>
<comment type="cofactor">
    <cofactor evidence="1 10">
        <name>pyridoxal 5'-phosphate</name>
        <dbReference type="ChEBI" id="CHEBI:597326"/>
    </cofactor>
</comment>
<evidence type="ECO:0000256" key="4">
    <source>
        <dbReference type="ARBA" id="ARBA00011738"/>
    </source>
</evidence>
<dbReference type="GO" id="GO:0004400">
    <property type="term" value="F:histidinol-phosphate transaminase activity"/>
    <property type="evidence" value="ECO:0007669"/>
    <property type="project" value="UniProtKB-EC"/>
</dbReference>
<dbReference type="InterPro" id="IPR005861">
    <property type="entry name" value="HisP_aminotrans"/>
</dbReference>
<dbReference type="EC" id="2.6.1.9" evidence="5"/>
<reference evidence="12" key="3">
    <citation type="submission" date="2022-12" db="EMBL/GenBank/DDBJ databases">
        <authorList>
            <person name="Sun Q."/>
            <person name="Zhou Y."/>
        </authorList>
    </citation>
    <scope>NUCLEOTIDE SEQUENCE</scope>
    <source>
        <strain evidence="12">CGMCC 1.15034</strain>
    </source>
</reference>
<evidence type="ECO:0000256" key="9">
    <source>
        <dbReference type="ARBA" id="ARBA00047481"/>
    </source>
</evidence>
<sequence>MSGDEEYLHRHAMADRSLAEGRSAGIAAYSLPCVNLNRNENPFPMPDVVMRAAFAAIGTHNRYPEEDSGGLRSAAARAYGVSVEQVIAGNGSSEILALIYRGFLAAGDTVGMLSPGFSFNHKLAAVNGARLLEVDWADHNALPASQSVRQAAGDAKFIVLANPNNPTGTFVQIAEIERLVAETDQLIVLDEAYVDFAPDNALGLIDRYQNLLLLRTFSKSYAAAGLRIGFGLGNPRVIARLRSIQNPFNMSVISQSVGVSILEHRNAYDQCIECIVQERERTMVALSALGFYVLPSHANFVLARVPLGYDGRWWQQALERKNVNVAVFPEGDLGGFIRISIGAAEQMDTCLSVVSGIAGGLI</sequence>
<keyword evidence="7 13" id="KW-0808">Transferase</keyword>
<proteinExistence type="inferred from homology"/>
<accession>A0A410VHW6</accession>
<evidence type="ECO:0000256" key="1">
    <source>
        <dbReference type="ARBA" id="ARBA00001933"/>
    </source>
</evidence>
<dbReference type="InterPro" id="IPR001917">
    <property type="entry name" value="Aminotrans_II_pyridoxalP_BS"/>
</dbReference>
<dbReference type="NCBIfam" id="TIGR01141">
    <property type="entry name" value="hisC"/>
    <property type="match status" value="1"/>
</dbReference>
<dbReference type="EMBL" id="CP030058">
    <property type="protein sequence ID" value="QOZ64505.1"/>
    <property type="molecule type" value="Genomic_DNA"/>
</dbReference>
<name>A0A410VHW6_9BRAD</name>
<geneLocation type="plasmid" evidence="13 14">
    <name>unnamed</name>
</geneLocation>
<dbReference type="OrthoDB" id="9809616at2"/>
<dbReference type="EMBL" id="BMHC01000035">
    <property type="protein sequence ID" value="GGI33871.1"/>
    <property type="molecule type" value="Genomic_DNA"/>
</dbReference>
<dbReference type="CDD" id="cd00609">
    <property type="entry name" value="AAT_like"/>
    <property type="match status" value="1"/>
</dbReference>